<dbReference type="GeneID" id="94376268"/>
<dbReference type="SUPFAM" id="SSF53187">
    <property type="entry name" value="Zn-dependent exopeptidases"/>
    <property type="match status" value="1"/>
</dbReference>
<evidence type="ECO:0000256" key="1">
    <source>
        <dbReference type="SAM" id="MobiDB-lite"/>
    </source>
</evidence>
<feature type="domain" description="Peptidase M28" evidence="3">
    <location>
        <begin position="79"/>
        <end position="294"/>
    </location>
</feature>
<gene>
    <name evidence="4" type="ORF">KWG56_13360</name>
</gene>
<feature type="chain" id="PRO_5047467543" evidence="2">
    <location>
        <begin position="21"/>
        <end position="340"/>
    </location>
</feature>
<dbReference type="InterPro" id="IPR007484">
    <property type="entry name" value="Peptidase_M28"/>
</dbReference>
<dbReference type="InterPro" id="IPR045175">
    <property type="entry name" value="M28_fam"/>
</dbReference>
<protein>
    <submittedName>
        <fullName evidence="4">Zn-dependent exopeptidase M28</fullName>
    </submittedName>
</protein>
<dbReference type="Gene3D" id="3.40.630.10">
    <property type="entry name" value="Zn peptidases"/>
    <property type="match status" value="1"/>
</dbReference>
<evidence type="ECO:0000313" key="4">
    <source>
        <dbReference type="EMBL" id="QYC09572.1"/>
    </source>
</evidence>
<dbReference type="PANTHER" id="PTHR12147:SF26">
    <property type="entry name" value="PEPTIDASE M28 DOMAIN-CONTAINING PROTEIN"/>
    <property type="match status" value="1"/>
</dbReference>
<keyword evidence="2" id="KW-0732">Signal</keyword>
<reference evidence="4 5" key="1">
    <citation type="submission" date="2021-07" db="EMBL/GenBank/DDBJ databases">
        <title>Isolation and characterization of bacteria from a gold mining with a capacity of golden bioaccumulation.</title>
        <authorList>
            <person name="Yang X.J."/>
        </authorList>
    </citation>
    <scope>NUCLEOTIDE SEQUENCE [LARGE SCALE GENOMIC DNA]</scope>
    <source>
        <strain evidence="4 5">Au29</strain>
    </source>
</reference>
<feature type="region of interest" description="Disordered" evidence="1">
    <location>
        <begin position="311"/>
        <end position="340"/>
    </location>
</feature>
<proteinExistence type="predicted"/>
<name>A0ABX8THK5_9CAUL</name>
<feature type="signal peptide" evidence="2">
    <location>
        <begin position="1"/>
        <end position="20"/>
    </location>
</feature>
<dbReference type="RefSeq" id="WP_201099590.1">
    <property type="nucleotide sequence ID" value="NZ_BAAAEE010000006.1"/>
</dbReference>
<feature type="compositionally biased region" description="Acidic residues" evidence="1">
    <location>
        <begin position="314"/>
        <end position="325"/>
    </location>
</feature>
<dbReference type="PANTHER" id="PTHR12147">
    <property type="entry name" value="METALLOPEPTIDASE M28 FAMILY MEMBER"/>
    <property type="match status" value="1"/>
</dbReference>
<evidence type="ECO:0000313" key="5">
    <source>
        <dbReference type="Proteomes" id="UP000824334"/>
    </source>
</evidence>
<organism evidence="4 5">
    <name type="scientific">Brevundimonas nasdae</name>
    <dbReference type="NCBI Taxonomy" id="172043"/>
    <lineage>
        <taxon>Bacteria</taxon>
        <taxon>Pseudomonadati</taxon>
        <taxon>Pseudomonadota</taxon>
        <taxon>Alphaproteobacteria</taxon>
        <taxon>Caulobacterales</taxon>
        <taxon>Caulobacteraceae</taxon>
        <taxon>Brevundimonas</taxon>
    </lineage>
</organism>
<dbReference type="EMBL" id="CP080034">
    <property type="protein sequence ID" value="QYC09572.1"/>
    <property type="molecule type" value="Genomic_DNA"/>
</dbReference>
<evidence type="ECO:0000259" key="3">
    <source>
        <dbReference type="Pfam" id="PF04389"/>
    </source>
</evidence>
<dbReference type="Proteomes" id="UP000824334">
    <property type="component" value="Chromosome"/>
</dbReference>
<accession>A0ABX8THK5</accession>
<keyword evidence="5" id="KW-1185">Reference proteome</keyword>
<sequence length="340" mass="36324">MLFRSLVAATVLFAAAPALAQEGASDRADIVAGARQFIKPTNAERTQVLVGFLTTLGLTPEIQVFQGGNRATGPMEGANVIVTAGEGDQDIVLTAHYDAVKLKDGSLSQGIVDNVGSVMAMMEAAKILDMGLEGQPVGHRFVFVFTDQEELGLLGAKAFLEHHDKDRIAAVINADVAAYGETIMYGENNGDQSDFVLETLRNLCAERGFDCEGFPVYPPSDDRVFSEAGVPVVSLGTQDAIGARQMWLAFNGGQDNGLREGFVPTVFQRIHTTEDKLSYLKGADVARFGLFIADLALNLDKKLVSLRPPAPLVEPEEVEPDETDEPAVAPDGEAEAPSSE</sequence>
<evidence type="ECO:0000256" key="2">
    <source>
        <dbReference type="SAM" id="SignalP"/>
    </source>
</evidence>
<dbReference type="Pfam" id="PF04389">
    <property type="entry name" value="Peptidase_M28"/>
    <property type="match status" value="1"/>
</dbReference>